<keyword evidence="3" id="KW-1185">Reference proteome</keyword>
<protein>
    <recommendedName>
        <fullName evidence="1">Serine aminopeptidase S33 domain-containing protein</fullName>
    </recommendedName>
</protein>
<dbReference type="Proteomes" id="UP000011866">
    <property type="component" value="Chromosome"/>
</dbReference>
<sequence>MRFKLVCLFLLSGVLVGCTSLTSLYFVPRTVWIQTPQDVGLVYEDVYLTTADDITVHAWWIPAQQDGVLEHNEEQQADAPVVLYLHGNGENISSHFRSVAWLPERGVGVLALDYRGYGASEGRAMMPAVMMDVEAAAIWLKSRAPEQPLVVLGQSMGAALAVNFVAAAQHTYSIEALVLDAPFSGFPAVARSALAHSWIGYLFWPGTLFVPSTWDPVRLAPSIEVPVLVFHSPTDGVIPYDQGKEVYAALRSPSCWIDSVGPHIQTFAYPDLKEAAYRFIEAQGCSSFTGD</sequence>
<evidence type="ECO:0000313" key="3">
    <source>
        <dbReference type="Proteomes" id="UP000011866"/>
    </source>
</evidence>
<organism evidence="2 3">
    <name type="scientific">Thalassolituus oleivorans MIL-1</name>
    <dbReference type="NCBI Taxonomy" id="1298593"/>
    <lineage>
        <taxon>Bacteria</taxon>
        <taxon>Pseudomonadati</taxon>
        <taxon>Pseudomonadota</taxon>
        <taxon>Gammaproteobacteria</taxon>
        <taxon>Oceanospirillales</taxon>
        <taxon>Oceanospirillaceae</taxon>
        <taxon>Thalassolituus</taxon>
    </lineage>
</organism>
<feature type="domain" description="Serine aminopeptidase S33" evidence="1">
    <location>
        <begin position="81"/>
        <end position="190"/>
    </location>
</feature>
<dbReference type="HOGENOM" id="CLU_029375_2_1_6"/>
<dbReference type="PANTHER" id="PTHR12277">
    <property type="entry name" value="ALPHA/BETA HYDROLASE DOMAIN-CONTAINING PROTEIN"/>
    <property type="match status" value="1"/>
</dbReference>
<dbReference type="KEGG" id="tol:TOL_1264"/>
<dbReference type="STRING" id="187493.CN03_11820"/>
<dbReference type="GeneID" id="79176173"/>
<reference evidence="2 3" key="1">
    <citation type="journal article" date="2013" name="Genome Announc.">
        <title>Genome Sequence of Thalassolituus oleivorans MIL-1 (DSM 14913T).</title>
        <authorList>
            <person name="Golyshin P.N."/>
            <person name="Werner J."/>
            <person name="Chernikova T.N."/>
            <person name="Tran H."/>
            <person name="Ferrer M."/>
            <person name="Yakimov M.M."/>
            <person name="Teeling H."/>
            <person name="Golyshina O.V."/>
        </authorList>
    </citation>
    <scope>NUCLEOTIDE SEQUENCE [LARGE SCALE GENOMIC DNA]</scope>
    <source>
        <strain evidence="2 3">MIL-1</strain>
    </source>
</reference>
<dbReference type="AlphaFoldDB" id="M5DRB2"/>
<dbReference type="Gene3D" id="3.40.50.1820">
    <property type="entry name" value="alpha/beta hydrolase"/>
    <property type="match status" value="1"/>
</dbReference>
<dbReference type="EMBL" id="HF680312">
    <property type="protein sequence ID" value="CCU71692.1"/>
    <property type="molecule type" value="Genomic_DNA"/>
</dbReference>
<dbReference type="PANTHER" id="PTHR12277:SF81">
    <property type="entry name" value="PROTEIN ABHD13"/>
    <property type="match status" value="1"/>
</dbReference>
<dbReference type="RefSeq" id="WP_015486429.1">
    <property type="nucleotide sequence ID" value="NC_020888.1"/>
</dbReference>
<dbReference type="eggNOG" id="COG1073">
    <property type="taxonomic scope" value="Bacteria"/>
</dbReference>
<evidence type="ECO:0000313" key="2">
    <source>
        <dbReference type="EMBL" id="CCU71692.1"/>
    </source>
</evidence>
<dbReference type="SUPFAM" id="SSF53474">
    <property type="entry name" value="alpha/beta-Hydrolases"/>
    <property type="match status" value="1"/>
</dbReference>
<dbReference type="InterPro" id="IPR022742">
    <property type="entry name" value="Hydrolase_4"/>
</dbReference>
<dbReference type="InterPro" id="IPR029058">
    <property type="entry name" value="AB_hydrolase_fold"/>
</dbReference>
<dbReference type="PROSITE" id="PS51257">
    <property type="entry name" value="PROKAR_LIPOPROTEIN"/>
    <property type="match status" value="1"/>
</dbReference>
<gene>
    <name evidence="2" type="ORF">TOL_1264</name>
</gene>
<proteinExistence type="predicted"/>
<name>M5DRB2_9GAMM</name>
<evidence type="ECO:0000259" key="1">
    <source>
        <dbReference type="Pfam" id="PF12146"/>
    </source>
</evidence>
<accession>M5DRB2</accession>
<dbReference type="MEROPS" id="S09.B04"/>
<dbReference type="Pfam" id="PF12146">
    <property type="entry name" value="Hydrolase_4"/>
    <property type="match status" value="1"/>
</dbReference>